<sequence length="372" mass="42895">MAQQNQALDYYEEFVLASFQRLVSKAQNYAVGLDQDGQLRRAYTHISHGQFNQVLVLFLISLKGRIYETADVFCHPFLLSRDPIYQLWSICQTLFQIDTILDQINALITAPIWTPTQPLHISSNKDSSTMSGFSSSVKEKVLAVFKQLARHFSLYYIRLPLSEDSKNQIEIRNSLKSSVRYVGQCIEVAVDQFSRTEIRTFQSMWQSLVSKMDETLSYTAEALTQEANSPQAVRIQQLYREAILMIKLSRLLLNKMSKPTNSEAHPISRMSSRYHIALMQSTHMLAYDINDYVQSIGIFDPHPDTFNQEPAENIEAAVAETLKIINSLLDGQDSETSNQHSNQRWKDWYKRWREAFDMAAERFQATLEAIHM</sequence>
<dbReference type="STRING" id="630390.A0A180GQ36"/>
<reference evidence="1" key="2">
    <citation type="submission" date="2016-05" db="EMBL/GenBank/DDBJ databases">
        <title>Comparative analysis highlights variable genome content of wheat rusts and divergence of the mating loci.</title>
        <authorList>
            <person name="Cuomo C.A."/>
            <person name="Bakkeren G."/>
            <person name="Szabo L."/>
            <person name="Khalil H."/>
            <person name="Joly D."/>
            <person name="Goldberg J."/>
            <person name="Young S."/>
            <person name="Zeng Q."/>
            <person name="Fellers J."/>
        </authorList>
    </citation>
    <scope>NUCLEOTIDE SEQUENCE [LARGE SCALE GENOMIC DNA]</scope>
    <source>
        <strain evidence="1">1-1 BBBD Race 1</strain>
    </source>
</reference>
<accession>A0A180GQ36</accession>
<gene>
    <name evidence="1" type="ORF">PTTG_27088</name>
</gene>
<reference evidence="1" key="1">
    <citation type="submission" date="2009-11" db="EMBL/GenBank/DDBJ databases">
        <authorList>
            <consortium name="The Broad Institute Genome Sequencing Platform"/>
            <person name="Ward D."/>
            <person name="Feldgarden M."/>
            <person name="Earl A."/>
            <person name="Young S.K."/>
            <person name="Zeng Q."/>
            <person name="Koehrsen M."/>
            <person name="Alvarado L."/>
            <person name="Berlin A."/>
            <person name="Bochicchio J."/>
            <person name="Borenstein D."/>
            <person name="Chapman S.B."/>
            <person name="Chen Z."/>
            <person name="Engels R."/>
            <person name="Freedman E."/>
            <person name="Gellesch M."/>
            <person name="Goldberg J."/>
            <person name="Griggs A."/>
            <person name="Gujja S."/>
            <person name="Heilman E."/>
            <person name="Heiman D."/>
            <person name="Hepburn T."/>
            <person name="Howarth C."/>
            <person name="Jen D."/>
            <person name="Larson L."/>
            <person name="Lewis B."/>
            <person name="Mehta T."/>
            <person name="Park D."/>
            <person name="Pearson M."/>
            <person name="Roberts A."/>
            <person name="Saif S."/>
            <person name="Shea T."/>
            <person name="Shenoy N."/>
            <person name="Sisk P."/>
            <person name="Stolte C."/>
            <person name="Sykes S."/>
            <person name="Thomson T."/>
            <person name="Walk T."/>
            <person name="White J."/>
            <person name="Yandava C."/>
            <person name="Izard J."/>
            <person name="Baranova O.V."/>
            <person name="Blanton J.M."/>
            <person name="Tanner A.C."/>
            <person name="Dewhirst F.E."/>
            <person name="Haas B."/>
            <person name="Nusbaum C."/>
            <person name="Birren B."/>
        </authorList>
    </citation>
    <scope>NUCLEOTIDE SEQUENCE [LARGE SCALE GENOMIC DNA]</scope>
    <source>
        <strain evidence="1">1-1 BBBD Race 1</strain>
    </source>
</reference>
<keyword evidence="3" id="KW-1185">Reference proteome</keyword>
<name>A0A180GQ36_PUCT1</name>
<dbReference type="AlphaFoldDB" id="A0A180GQ36"/>
<evidence type="ECO:0000313" key="3">
    <source>
        <dbReference type="Proteomes" id="UP000005240"/>
    </source>
</evidence>
<proteinExistence type="predicted"/>
<reference evidence="2 3" key="3">
    <citation type="journal article" date="2017" name="G3 (Bethesda)">
        <title>Comparative analysis highlights variable genome content of wheat rusts and divergence of the mating loci.</title>
        <authorList>
            <person name="Cuomo C.A."/>
            <person name="Bakkeren G."/>
            <person name="Khalil H.B."/>
            <person name="Panwar V."/>
            <person name="Joly D."/>
            <person name="Linning R."/>
            <person name="Sakthikumar S."/>
            <person name="Song X."/>
            <person name="Adiconis X."/>
            <person name="Fan L."/>
            <person name="Goldberg J.M."/>
            <person name="Levin J.Z."/>
            <person name="Young S."/>
            <person name="Zeng Q."/>
            <person name="Anikster Y."/>
            <person name="Bruce M."/>
            <person name="Wang M."/>
            <person name="Yin C."/>
            <person name="McCallum B."/>
            <person name="Szabo L.J."/>
            <person name="Hulbert S."/>
            <person name="Chen X."/>
            <person name="Fellers J.P."/>
        </authorList>
    </citation>
    <scope>NUCLEOTIDE SEQUENCE</scope>
    <source>
        <strain evidence="2">isolate 1-1 / race 1 (BBBD)</strain>
        <strain evidence="3">Isolate 1-1 / race 1 (BBBD)</strain>
    </source>
</reference>
<evidence type="ECO:0000313" key="2">
    <source>
        <dbReference type="EnsemblFungi" id="PTTG_27088-t43_1-p1"/>
    </source>
</evidence>
<dbReference type="EnsemblFungi" id="PTTG_27088-t43_1">
    <property type="protein sequence ID" value="PTTG_27088-t43_1-p1"/>
    <property type="gene ID" value="PTTG_27088"/>
</dbReference>
<dbReference type="Proteomes" id="UP000005240">
    <property type="component" value="Unassembled WGS sequence"/>
</dbReference>
<dbReference type="PANTHER" id="PTHR33069">
    <property type="entry name" value="CHROMOSOME 7, WHOLE GENOME SHOTGUN SEQUENCE-RELATED"/>
    <property type="match status" value="1"/>
</dbReference>
<protein>
    <submittedName>
        <fullName evidence="1 2">Uncharacterized protein</fullName>
    </submittedName>
</protein>
<dbReference type="OrthoDB" id="2497224at2759"/>
<organism evidence="1">
    <name type="scientific">Puccinia triticina (isolate 1-1 / race 1 (BBBD))</name>
    <name type="common">Brown leaf rust fungus</name>
    <dbReference type="NCBI Taxonomy" id="630390"/>
    <lineage>
        <taxon>Eukaryota</taxon>
        <taxon>Fungi</taxon>
        <taxon>Dikarya</taxon>
        <taxon>Basidiomycota</taxon>
        <taxon>Pucciniomycotina</taxon>
        <taxon>Pucciniomycetes</taxon>
        <taxon>Pucciniales</taxon>
        <taxon>Pucciniaceae</taxon>
        <taxon>Puccinia</taxon>
    </lineage>
</organism>
<reference evidence="2" key="4">
    <citation type="submission" date="2025-05" db="UniProtKB">
        <authorList>
            <consortium name="EnsemblFungi"/>
        </authorList>
    </citation>
    <scope>IDENTIFICATION</scope>
    <source>
        <strain evidence="2">isolate 1-1 / race 1 (BBBD)</strain>
    </source>
</reference>
<evidence type="ECO:0000313" key="1">
    <source>
        <dbReference type="EMBL" id="OAV94083.1"/>
    </source>
</evidence>
<dbReference type="EMBL" id="ADAS02000043">
    <property type="protein sequence ID" value="OAV94083.1"/>
    <property type="molecule type" value="Genomic_DNA"/>
</dbReference>
<dbReference type="VEuPathDB" id="FungiDB:PTTG_27088"/>
<dbReference type="PANTHER" id="PTHR33069:SF3">
    <property type="entry name" value="DYNEIN HEAVY CHAIN TAIL DOMAIN-CONTAINING PROTEIN"/>
    <property type="match status" value="1"/>
</dbReference>